<proteinExistence type="predicted"/>
<dbReference type="AlphaFoldDB" id="A0A507B0W2"/>
<accession>A0A507B0W2</accession>
<keyword evidence="2" id="KW-1185">Reference proteome</keyword>
<dbReference type="OrthoDB" id="2896390at2759"/>
<dbReference type="RefSeq" id="XP_030995078.1">
    <property type="nucleotide sequence ID" value="XM_031140693.1"/>
</dbReference>
<organism evidence="1 2">
    <name type="scientific">Thyridium curvatum</name>
    <dbReference type="NCBI Taxonomy" id="1093900"/>
    <lineage>
        <taxon>Eukaryota</taxon>
        <taxon>Fungi</taxon>
        <taxon>Dikarya</taxon>
        <taxon>Ascomycota</taxon>
        <taxon>Pezizomycotina</taxon>
        <taxon>Sordariomycetes</taxon>
        <taxon>Sordariomycetidae</taxon>
        <taxon>Thyridiales</taxon>
        <taxon>Thyridiaceae</taxon>
        <taxon>Thyridium</taxon>
    </lineage>
</organism>
<sequence>MPGATQADQDKAQAVAIIKDFHDYFSSPLPFTEGPRFVIPHGLMIVPLPEELGGLTIETFNHMYERVTGILRAQYASGVKLFAHRLVKPGPEVRVSGNTAAVLTGFCGKVDDHDILHAVSLCLLHRRAGESGNPWRISGIVDSQHTLPDMPLPPVEAGSVSEIMAPFDALLKHIRAQEWDAITPLLLPNAGAMIAEGSQDPVTLMWPEFIKRLQAEAETGPVAEKKLFDCGARRCGNLAFVWAPFRLIVERKETAQGVTICAFRLEGEKWLIASFQETTFA</sequence>
<dbReference type="GeneID" id="41973544"/>
<evidence type="ECO:0000313" key="1">
    <source>
        <dbReference type="EMBL" id="TPX13367.1"/>
    </source>
</evidence>
<comment type="caution">
    <text evidence="1">The sequence shown here is derived from an EMBL/GenBank/DDBJ whole genome shotgun (WGS) entry which is preliminary data.</text>
</comment>
<dbReference type="EMBL" id="SKBQ01000034">
    <property type="protein sequence ID" value="TPX13367.1"/>
    <property type="molecule type" value="Genomic_DNA"/>
</dbReference>
<name>A0A507B0W2_9PEZI</name>
<dbReference type="Proteomes" id="UP000319257">
    <property type="component" value="Unassembled WGS sequence"/>
</dbReference>
<reference evidence="1 2" key="1">
    <citation type="submission" date="2019-06" db="EMBL/GenBank/DDBJ databases">
        <title>Draft genome sequence of the filamentous fungus Phialemoniopsis curvata isolated from diesel fuel.</title>
        <authorList>
            <person name="Varaljay V.A."/>
            <person name="Lyon W.J."/>
            <person name="Crouch A.L."/>
            <person name="Drake C.E."/>
            <person name="Hollomon J.M."/>
            <person name="Nadeau L.J."/>
            <person name="Nunn H.S."/>
            <person name="Stevenson B.S."/>
            <person name="Bojanowski C.L."/>
            <person name="Crookes-Goodson W.J."/>
        </authorList>
    </citation>
    <scope>NUCLEOTIDE SEQUENCE [LARGE SCALE GENOMIC DNA]</scope>
    <source>
        <strain evidence="1 2">D216</strain>
    </source>
</reference>
<evidence type="ECO:0000313" key="2">
    <source>
        <dbReference type="Proteomes" id="UP000319257"/>
    </source>
</evidence>
<gene>
    <name evidence="1" type="ORF">E0L32_006097</name>
</gene>
<protein>
    <submittedName>
        <fullName evidence="1">Uncharacterized protein</fullName>
    </submittedName>
</protein>
<dbReference type="InParanoid" id="A0A507B0W2"/>